<dbReference type="RefSeq" id="WP_167967555.1">
    <property type="nucleotide sequence ID" value="NZ_BHZG01000011.1"/>
</dbReference>
<organism evidence="1 2">
    <name type="scientific">Streptomyces lonarensis</name>
    <dbReference type="NCBI Taxonomy" id="700599"/>
    <lineage>
        <taxon>Bacteria</taxon>
        <taxon>Bacillati</taxon>
        <taxon>Actinomycetota</taxon>
        <taxon>Actinomycetes</taxon>
        <taxon>Kitasatosporales</taxon>
        <taxon>Streptomycetaceae</taxon>
        <taxon>Streptomyces</taxon>
    </lineage>
</organism>
<sequence length="128" mass="13817">MSYLTACVKCGSSNVDKNGCWPCAARMHGERACLLAVFEQSRGSIRGHAPHFLEVVDLVCLGVPAMSEGELRDRVEALEKVARGNRHHAELLAGMAARAYAVLDNRPESETADELAARLRAALDEPSA</sequence>
<dbReference type="AlphaFoldDB" id="A0A7X6HX75"/>
<comment type="caution">
    <text evidence="1">The sequence shown here is derived from an EMBL/GenBank/DDBJ whole genome shotgun (WGS) entry which is preliminary data.</text>
</comment>
<keyword evidence="2" id="KW-1185">Reference proteome</keyword>
<dbReference type="EMBL" id="JAAVJD010000004">
    <property type="protein sequence ID" value="NJQ04256.1"/>
    <property type="molecule type" value="Genomic_DNA"/>
</dbReference>
<gene>
    <name evidence="1" type="ORF">HCN56_01360</name>
</gene>
<accession>A0A7X6HX75</accession>
<name>A0A7X6HX75_9ACTN</name>
<protein>
    <submittedName>
        <fullName evidence="1">Uncharacterized protein</fullName>
    </submittedName>
</protein>
<evidence type="ECO:0000313" key="1">
    <source>
        <dbReference type="EMBL" id="NJQ04256.1"/>
    </source>
</evidence>
<dbReference type="Proteomes" id="UP000578686">
    <property type="component" value="Unassembled WGS sequence"/>
</dbReference>
<reference evidence="1 2" key="1">
    <citation type="submission" date="2020-03" db="EMBL/GenBank/DDBJ databases">
        <title>Draft genome of Streptomyces sp. ventii, isolated from the Axial Seamount in the Pacific Ocean, and resequencing of the two type strains Streptomyces lonarensis strain NCL 716 and Streptomyces bohaiensis strain 11A07.</title>
        <authorList>
            <person name="Loughran R.M."/>
            <person name="Pfannmuller K.M."/>
            <person name="Wasson B.J."/>
            <person name="Deadmond M.C."/>
            <person name="Paddock B.E."/>
            <person name="Koyack M.J."/>
            <person name="Gallegos D.A."/>
            <person name="Mitchell E.A."/>
            <person name="Ushijima B."/>
            <person name="Saw J.H."/>
            <person name="Mcphail K.L."/>
            <person name="Videau P."/>
        </authorList>
    </citation>
    <scope>NUCLEOTIDE SEQUENCE [LARGE SCALE GENOMIC DNA]</scope>
    <source>
        <strain evidence="1 2">NCL716</strain>
    </source>
</reference>
<evidence type="ECO:0000313" key="2">
    <source>
        <dbReference type="Proteomes" id="UP000578686"/>
    </source>
</evidence>
<proteinExistence type="predicted"/>